<gene>
    <name evidence="2" type="ORF">Terrestrivirus4_165</name>
</gene>
<keyword evidence="2" id="KW-0540">Nuclease</keyword>
<organism evidence="2">
    <name type="scientific">Terrestrivirus sp</name>
    <dbReference type="NCBI Taxonomy" id="2487775"/>
    <lineage>
        <taxon>Viruses</taxon>
        <taxon>Varidnaviria</taxon>
        <taxon>Bamfordvirae</taxon>
        <taxon>Nucleocytoviricota</taxon>
        <taxon>Megaviricetes</taxon>
        <taxon>Imitervirales</taxon>
        <taxon>Mimiviridae</taxon>
        <taxon>Klosneuvirinae</taxon>
    </lineage>
</organism>
<feature type="compositionally biased region" description="Polar residues" evidence="1">
    <location>
        <begin position="266"/>
        <end position="278"/>
    </location>
</feature>
<feature type="region of interest" description="Disordered" evidence="1">
    <location>
        <begin position="260"/>
        <end position="279"/>
    </location>
</feature>
<evidence type="ECO:0000256" key="1">
    <source>
        <dbReference type="SAM" id="MobiDB-lite"/>
    </source>
</evidence>
<evidence type="ECO:0000313" key="2">
    <source>
        <dbReference type="EMBL" id="AYV76117.1"/>
    </source>
</evidence>
<keyword evidence="2" id="KW-0255">Endonuclease</keyword>
<accession>A0A3G4ZMP2</accession>
<dbReference type="InterPro" id="IPR003615">
    <property type="entry name" value="HNH_nuc"/>
</dbReference>
<dbReference type="GO" id="GO:0004519">
    <property type="term" value="F:endonuclease activity"/>
    <property type="evidence" value="ECO:0007669"/>
    <property type="project" value="UniProtKB-KW"/>
</dbReference>
<dbReference type="Gene3D" id="3.30.160.60">
    <property type="entry name" value="Classic Zinc Finger"/>
    <property type="match status" value="1"/>
</dbReference>
<dbReference type="CDD" id="cd00085">
    <property type="entry name" value="HNHc"/>
    <property type="match status" value="1"/>
</dbReference>
<keyword evidence="2" id="KW-0378">Hydrolase</keyword>
<name>A0A3G4ZMP2_9VIRU</name>
<protein>
    <submittedName>
        <fullName evidence="2">HNH endonuclease</fullName>
    </submittedName>
</protein>
<proteinExistence type="predicted"/>
<dbReference type="EMBL" id="MK071982">
    <property type="protein sequence ID" value="AYV76117.1"/>
    <property type="molecule type" value="Genomic_DNA"/>
</dbReference>
<sequence length="380" mass="44607">MTSIENEIENQINVWMKRIGVLRHELDTHPFIYSLGFRFKPESNFHYRKLRENEINELMRKISVEEERNLRILRTKQVSTLEKSGVNTSKLNFNVKPNQSTIDMLNIAADLAVSALDIVVNGDKSHNYSNNQSNLVDNVSVQQFDPLPQYDEIPQYDQFPQTKYIPEQTYDLKPDLKPYSKPEYIFPTMDKKYNCRRCNKEFDSFNETINHQNTVCKNPKENIKKYNCRRCNKEFDSFNETINHQNTVCKNNSKIQNKEEKEHIKNNGSINNPSTDQNPKIYIKEKIPPTVRNSVWNRHIGAEKKIGKCVCCNTEQISFANFQCGHVQSEKEGGKVCLQNLRPVCAQCNSSMGTQNMEDFMKQYGYKKYANWYYKEEEEL</sequence>
<reference evidence="2" key="1">
    <citation type="submission" date="2018-10" db="EMBL/GenBank/DDBJ databases">
        <title>Hidden diversity of soil giant viruses.</title>
        <authorList>
            <person name="Schulz F."/>
            <person name="Alteio L."/>
            <person name="Goudeau D."/>
            <person name="Ryan E.M."/>
            <person name="Malmstrom R.R."/>
            <person name="Blanchard J."/>
            <person name="Woyke T."/>
        </authorList>
    </citation>
    <scope>NUCLEOTIDE SEQUENCE</scope>
    <source>
        <strain evidence="2">TEV1</strain>
    </source>
</reference>
<dbReference type="Gene3D" id="1.10.30.50">
    <property type="match status" value="1"/>
</dbReference>